<gene>
    <name evidence="7" type="ORF">N0F65_007907</name>
</gene>
<dbReference type="InterPro" id="IPR008936">
    <property type="entry name" value="Rho_GTPase_activation_prot"/>
</dbReference>
<dbReference type="Gene3D" id="2.60.40.10">
    <property type="entry name" value="Immunoglobulins"/>
    <property type="match status" value="1"/>
</dbReference>
<accession>A0AAV2YZZ8</accession>
<evidence type="ECO:0000313" key="7">
    <source>
        <dbReference type="EMBL" id="DBA00263.1"/>
    </source>
</evidence>
<name>A0AAV2YZZ8_9STRA</name>
<dbReference type="AlphaFoldDB" id="A0AAV2YZZ8"/>
<dbReference type="InterPro" id="IPR048869">
    <property type="entry name" value="OCRL-1_2_ASH"/>
</dbReference>
<dbReference type="GO" id="GO:0004439">
    <property type="term" value="F:phosphatidylinositol-4,5-bisphosphate 5-phosphatase activity"/>
    <property type="evidence" value="ECO:0007669"/>
    <property type="project" value="TreeGrafter"/>
</dbReference>
<comment type="caution">
    <text evidence="7">The sequence shown here is derived from an EMBL/GenBank/DDBJ whole genome shotgun (WGS) entry which is preliminary data.</text>
</comment>
<dbReference type="GO" id="GO:0007165">
    <property type="term" value="P:signal transduction"/>
    <property type="evidence" value="ECO:0007669"/>
    <property type="project" value="InterPro"/>
</dbReference>
<dbReference type="PROSITE" id="PS50238">
    <property type="entry name" value="RHOGAP"/>
    <property type="match status" value="1"/>
</dbReference>
<evidence type="ECO:0000256" key="5">
    <source>
        <dbReference type="SAM" id="MobiDB-lite"/>
    </source>
</evidence>
<dbReference type="InterPro" id="IPR000300">
    <property type="entry name" value="IPPc"/>
</dbReference>
<dbReference type="SUPFAM" id="SSF48350">
    <property type="entry name" value="GTPase activation domain, GAP"/>
    <property type="match status" value="1"/>
</dbReference>
<comment type="subcellular location">
    <subcellularLocation>
        <location evidence="2">Cytoplasmic vesicle</location>
        <location evidence="2">Phagosome membrane</location>
    </subcellularLocation>
    <subcellularLocation>
        <location evidence="1">Early endosome membrane</location>
    </subcellularLocation>
</comment>
<dbReference type="GO" id="GO:0046856">
    <property type="term" value="P:phosphatidylinositol dephosphorylation"/>
    <property type="evidence" value="ECO:0007669"/>
    <property type="project" value="InterPro"/>
</dbReference>
<dbReference type="Pfam" id="PF00620">
    <property type="entry name" value="RhoGAP"/>
    <property type="match status" value="1"/>
</dbReference>
<organism evidence="7 8">
    <name type="scientific">Lagenidium giganteum</name>
    <dbReference type="NCBI Taxonomy" id="4803"/>
    <lineage>
        <taxon>Eukaryota</taxon>
        <taxon>Sar</taxon>
        <taxon>Stramenopiles</taxon>
        <taxon>Oomycota</taxon>
        <taxon>Peronosporomycetes</taxon>
        <taxon>Pythiales</taxon>
        <taxon>Pythiaceae</taxon>
    </lineage>
</organism>
<evidence type="ECO:0000256" key="3">
    <source>
        <dbReference type="ARBA" id="ARBA00022753"/>
    </source>
</evidence>
<keyword evidence="3" id="KW-0967">Endosome</keyword>
<sequence length="819" mass="91700">MAATNAPASLLQAPSGVSANGRYYNPVVMSFIRDDWVQQQLHLRQSAYTVFHRTSVVTGTWNVNAKKPLAPAEAAKILHWVQQKTGTPKAPARQMPDIVALGFQEIVDLNAVNVVVNNQSAQRSAAWEEAILAALNQHLSAQQYKVVLEKHLVGILLLVFVRMDHVNHVKDVSGATAGVGIMGMMGNKGGAAVRMTFYDSTLCFVCAHLAAHRENVAGRNADYLNILSKIEFDDHEDPSAAAAASEVRFYTGEPAILNHDFVFWLGDLNYRILDDVSTEECFQMAESGDLHELVQRDQLLIERKRGNVFHGFEEGPLSFPPTYKFQAGTSQYEKRPEKKLRAPAWCDRILWKAKTPAHVTLQHYNAVMALDLSDHKPVHAFFEIQVKQTVESKKNQVVKEIMLQLDKWENENMPKVRLLQGDKSGLPSTGVLGFTHLKYGLSQTKSIIVENTGLVVAHFRFIPKLEEVRICRPWLTVSPSYGMIPPKERIELRITALVNESIAHGLSSGDESLDDTMILRIENGRDYFLVVSGQYDASCFGNSLERLVLCHEPVRQAQMTTASHGHGHHHHHHHHHQQHPHHHEPAQAPDLLNSPVMSPVSSPRHHQEPSSPRSMQPNLQNVPKELWRMVDDLYKHFLDEKNLFIEAGNKQELVHLREALDTGTAFPPHSSYSMAELLISWLQSLSQAVVPDGLLATALAHGNGNVAQTCRALLDALPPVRYNVIIYIVSFLKEVLKRAAGNRLTPEKLAYVFSRCLVTPCKEERAHNHLTTQYQADASGHGGDGQPVSRVVDAAQWNANQRAERMERMLYHMLTTATL</sequence>
<protein>
    <recommendedName>
        <fullName evidence="6">Rho-GAP domain-containing protein</fullName>
    </recommendedName>
</protein>
<reference evidence="7" key="2">
    <citation type="journal article" date="2023" name="Microbiol Resour">
        <title>Decontamination and Annotation of the Draft Genome Sequence of the Oomycete Lagenidium giganteum ARSEF 373.</title>
        <authorList>
            <person name="Morgan W.R."/>
            <person name="Tartar A."/>
        </authorList>
    </citation>
    <scope>NUCLEOTIDE SEQUENCE</scope>
    <source>
        <strain evidence="7">ARSEF 373</strain>
    </source>
</reference>
<evidence type="ECO:0000256" key="4">
    <source>
        <dbReference type="ARBA" id="ARBA00023329"/>
    </source>
</evidence>
<keyword evidence="8" id="KW-1185">Reference proteome</keyword>
<dbReference type="SMART" id="SM00324">
    <property type="entry name" value="RhoGAP"/>
    <property type="match status" value="1"/>
</dbReference>
<evidence type="ECO:0000313" key="8">
    <source>
        <dbReference type="Proteomes" id="UP001146120"/>
    </source>
</evidence>
<dbReference type="GO" id="GO:0031901">
    <property type="term" value="C:early endosome membrane"/>
    <property type="evidence" value="ECO:0007669"/>
    <property type="project" value="UniProtKB-SubCell"/>
</dbReference>
<reference evidence="7" key="1">
    <citation type="submission" date="2022-11" db="EMBL/GenBank/DDBJ databases">
        <authorList>
            <person name="Morgan W.R."/>
            <person name="Tartar A."/>
        </authorList>
    </citation>
    <scope>NUCLEOTIDE SEQUENCE</scope>
    <source>
        <strain evidence="7">ARSEF 373</strain>
    </source>
</reference>
<dbReference type="InterPro" id="IPR013783">
    <property type="entry name" value="Ig-like_fold"/>
</dbReference>
<dbReference type="InterPro" id="IPR000198">
    <property type="entry name" value="RhoGAP_dom"/>
</dbReference>
<proteinExistence type="predicted"/>
<feature type="compositionally biased region" description="Basic residues" evidence="5">
    <location>
        <begin position="565"/>
        <end position="582"/>
    </location>
</feature>
<feature type="compositionally biased region" description="Polar residues" evidence="5">
    <location>
        <begin position="609"/>
        <end position="619"/>
    </location>
</feature>
<evidence type="ECO:0000259" key="6">
    <source>
        <dbReference type="PROSITE" id="PS50238"/>
    </source>
</evidence>
<dbReference type="PANTHER" id="PTHR11200">
    <property type="entry name" value="INOSITOL 5-PHOSPHATASE"/>
    <property type="match status" value="1"/>
</dbReference>
<feature type="region of interest" description="Disordered" evidence="5">
    <location>
        <begin position="559"/>
        <end position="619"/>
    </location>
</feature>
<evidence type="ECO:0000256" key="2">
    <source>
        <dbReference type="ARBA" id="ARBA00004580"/>
    </source>
</evidence>
<dbReference type="Pfam" id="PF22669">
    <property type="entry name" value="Exo_endo_phos2"/>
    <property type="match status" value="1"/>
</dbReference>
<keyword evidence="4" id="KW-0968">Cytoplasmic vesicle</keyword>
<dbReference type="InterPro" id="IPR036691">
    <property type="entry name" value="Endo/exonu/phosph_ase_sf"/>
</dbReference>
<dbReference type="GO" id="GO:0030670">
    <property type="term" value="C:phagocytic vesicle membrane"/>
    <property type="evidence" value="ECO:0007669"/>
    <property type="project" value="UniProtKB-SubCell"/>
</dbReference>
<dbReference type="Gene3D" id="3.60.10.10">
    <property type="entry name" value="Endonuclease/exonuclease/phosphatase"/>
    <property type="match status" value="1"/>
</dbReference>
<dbReference type="Pfam" id="PF21310">
    <property type="entry name" value="OCRL-like_ASH"/>
    <property type="match status" value="1"/>
</dbReference>
<dbReference type="Proteomes" id="UP001146120">
    <property type="component" value="Unassembled WGS sequence"/>
</dbReference>
<dbReference type="SUPFAM" id="SSF56219">
    <property type="entry name" value="DNase I-like"/>
    <property type="match status" value="1"/>
</dbReference>
<dbReference type="EMBL" id="DAKRPA010000067">
    <property type="protein sequence ID" value="DBA00263.1"/>
    <property type="molecule type" value="Genomic_DNA"/>
</dbReference>
<dbReference type="Gene3D" id="1.10.555.10">
    <property type="entry name" value="Rho GTPase activation protein"/>
    <property type="match status" value="1"/>
</dbReference>
<dbReference type="InterPro" id="IPR046985">
    <property type="entry name" value="IP5"/>
</dbReference>
<dbReference type="SMART" id="SM00128">
    <property type="entry name" value="IPPc"/>
    <property type="match status" value="1"/>
</dbReference>
<evidence type="ECO:0000256" key="1">
    <source>
        <dbReference type="ARBA" id="ARBA00004146"/>
    </source>
</evidence>
<dbReference type="PANTHER" id="PTHR11200:SF300">
    <property type="entry name" value="TYPE II INOSITOL 1,4,5-TRISPHOSPHATE 5-PHOSPHATASE"/>
    <property type="match status" value="1"/>
</dbReference>
<feature type="domain" description="Rho-GAP" evidence="6">
    <location>
        <begin position="613"/>
        <end position="803"/>
    </location>
</feature>